<sequence length="153" mass="16698">MPPRLPPLPFLPRLTLLRNHLAPYSTAAANNNSLEGVKILDLTRVLAGPYCTMILGDMGADVIKVENPGSGDDTRSWGPPFAPNKDSNDTSRGESSYFLGVNRNKRSITVNFKSPKGVEIIKRLAETVNCGERLEIAFDEEGTADVVIENFVP</sequence>
<evidence type="ECO:0000256" key="2">
    <source>
        <dbReference type="ARBA" id="ARBA00022679"/>
    </source>
</evidence>
<dbReference type="GO" id="GO:0047369">
    <property type="term" value="F:succinate-hydroxymethylglutarate CoA-transferase activity"/>
    <property type="evidence" value="ECO:0007669"/>
    <property type="project" value="TreeGrafter"/>
</dbReference>
<dbReference type="InterPro" id="IPR003673">
    <property type="entry name" value="CoA-Trfase_fam_III"/>
</dbReference>
<dbReference type="PANTHER" id="PTHR48207:SF3">
    <property type="entry name" value="SUCCINATE--HYDROXYMETHYLGLUTARATE COA-TRANSFERASE"/>
    <property type="match status" value="1"/>
</dbReference>
<evidence type="ECO:0000256" key="1">
    <source>
        <dbReference type="ARBA" id="ARBA00008383"/>
    </source>
</evidence>
<feature type="region of interest" description="Disordered" evidence="3">
    <location>
        <begin position="66"/>
        <end position="95"/>
    </location>
</feature>
<dbReference type="Pfam" id="PF02515">
    <property type="entry name" value="CoA_transf_3"/>
    <property type="match status" value="1"/>
</dbReference>
<dbReference type="GO" id="GO:0005739">
    <property type="term" value="C:mitochondrion"/>
    <property type="evidence" value="ECO:0007669"/>
    <property type="project" value="TreeGrafter"/>
</dbReference>
<comment type="similarity">
    <text evidence="1">Belongs to the CoA-transferase III family.</text>
</comment>
<evidence type="ECO:0000256" key="3">
    <source>
        <dbReference type="SAM" id="MobiDB-lite"/>
    </source>
</evidence>
<dbReference type="InterPro" id="IPR023606">
    <property type="entry name" value="CoA-Trfase_III_dom_1_sf"/>
</dbReference>
<dbReference type="Proteomes" id="UP000269721">
    <property type="component" value="Unassembled WGS sequence"/>
</dbReference>
<proteinExistence type="inferred from homology"/>
<accession>A0A4P9W0S7</accession>
<evidence type="ECO:0000313" key="4">
    <source>
        <dbReference type="EMBL" id="RKO84288.1"/>
    </source>
</evidence>
<dbReference type="Gene3D" id="3.40.50.10540">
    <property type="entry name" value="Crotonobetainyl-coa:carnitine coa-transferase, domain 1"/>
    <property type="match status" value="1"/>
</dbReference>
<dbReference type="InterPro" id="IPR050483">
    <property type="entry name" value="CoA-transferase_III_domain"/>
</dbReference>
<dbReference type="PANTHER" id="PTHR48207">
    <property type="entry name" value="SUCCINATE--HYDROXYMETHYLGLUTARATE COA-TRANSFERASE"/>
    <property type="match status" value="1"/>
</dbReference>
<evidence type="ECO:0000313" key="5">
    <source>
        <dbReference type="Proteomes" id="UP000269721"/>
    </source>
</evidence>
<gene>
    <name evidence="4" type="ORF">BDK51DRAFT_30295</name>
</gene>
<feature type="non-terminal residue" evidence="4">
    <location>
        <position position="153"/>
    </location>
</feature>
<reference evidence="5" key="1">
    <citation type="journal article" date="2018" name="Nat. Microbiol.">
        <title>Leveraging single-cell genomics to expand the fungal tree of life.</title>
        <authorList>
            <person name="Ahrendt S.R."/>
            <person name="Quandt C.A."/>
            <person name="Ciobanu D."/>
            <person name="Clum A."/>
            <person name="Salamov A."/>
            <person name="Andreopoulos B."/>
            <person name="Cheng J.F."/>
            <person name="Woyke T."/>
            <person name="Pelin A."/>
            <person name="Henrissat B."/>
            <person name="Reynolds N.K."/>
            <person name="Benny G.L."/>
            <person name="Smith M.E."/>
            <person name="James T.Y."/>
            <person name="Grigoriev I.V."/>
        </authorList>
    </citation>
    <scope>NUCLEOTIDE SEQUENCE [LARGE SCALE GENOMIC DNA]</scope>
</reference>
<keyword evidence="5" id="KW-1185">Reference proteome</keyword>
<keyword evidence="2 4" id="KW-0808">Transferase</keyword>
<protein>
    <submittedName>
        <fullName evidence="4">CoA-transferase family III domain-containing protein</fullName>
    </submittedName>
</protein>
<dbReference type="EMBL" id="ML000280">
    <property type="protein sequence ID" value="RKO84288.1"/>
    <property type="molecule type" value="Genomic_DNA"/>
</dbReference>
<name>A0A4P9W0S7_9FUNG</name>
<dbReference type="AlphaFoldDB" id="A0A4P9W0S7"/>
<dbReference type="SUPFAM" id="SSF89796">
    <property type="entry name" value="CoA-transferase family III (CaiB/BaiF)"/>
    <property type="match status" value="1"/>
</dbReference>
<dbReference type="OrthoDB" id="5863171at2759"/>
<organism evidence="4 5">
    <name type="scientific">Blyttiomyces helicus</name>
    <dbReference type="NCBI Taxonomy" id="388810"/>
    <lineage>
        <taxon>Eukaryota</taxon>
        <taxon>Fungi</taxon>
        <taxon>Fungi incertae sedis</taxon>
        <taxon>Chytridiomycota</taxon>
        <taxon>Chytridiomycota incertae sedis</taxon>
        <taxon>Chytridiomycetes</taxon>
        <taxon>Chytridiomycetes incertae sedis</taxon>
        <taxon>Blyttiomyces</taxon>
    </lineage>
</organism>